<dbReference type="Proteomes" id="UP000283993">
    <property type="component" value="Unassembled WGS sequence"/>
</dbReference>
<organism evidence="2 3">
    <name type="scientific">Salinisphaera orenii MK-B5</name>
    <dbReference type="NCBI Taxonomy" id="856730"/>
    <lineage>
        <taxon>Bacteria</taxon>
        <taxon>Pseudomonadati</taxon>
        <taxon>Pseudomonadota</taxon>
        <taxon>Gammaproteobacteria</taxon>
        <taxon>Salinisphaerales</taxon>
        <taxon>Salinisphaeraceae</taxon>
        <taxon>Salinisphaera</taxon>
    </lineage>
</organism>
<feature type="compositionally biased region" description="Polar residues" evidence="1">
    <location>
        <begin position="1"/>
        <end position="28"/>
    </location>
</feature>
<reference evidence="2 3" key="1">
    <citation type="submission" date="2013-10" db="EMBL/GenBank/DDBJ databases">
        <title>Salinisphaera orenii MK-B5 Genome Sequencing.</title>
        <authorList>
            <person name="Lai Q."/>
            <person name="Li C."/>
            <person name="Shao Z."/>
        </authorList>
    </citation>
    <scope>NUCLEOTIDE SEQUENCE [LARGE SCALE GENOMIC DNA]</scope>
    <source>
        <strain evidence="2 3">MK-B5</strain>
    </source>
</reference>
<evidence type="ECO:0000313" key="3">
    <source>
        <dbReference type="Proteomes" id="UP000283993"/>
    </source>
</evidence>
<proteinExistence type="predicted"/>
<evidence type="ECO:0000256" key="1">
    <source>
        <dbReference type="SAM" id="MobiDB-lite"/>
    </source>
</evidence>
<name>A0A423PFM5_9GAMM</name>
<dbReference type="EMBL" id="AYKH01000043">
    <property type="protein sequence ID" value="ROO24306.1"/>
    <property type="molecule type" value="Genomic_DNA"/>
</dbReference>
<accession>A0A423PFM5</accession>
<feature type="region of interest" description="Disordered" evidence="1">
    <location>
        <begin position="1"/>
        <end position="32"/>
    </location>
</feature>
<protein>
    <submittedName>
        <fullName evidence="2">Uncharacterized protein</fullName>
    </submittedName>
</protein>
<dbReference type="AlphaFoldDB" id="A0A423PFM5"/>
<comment type="caution">
    <text evidence="2">The sequence shown here is derived from an EMBL/GenBank/DDBJ whole genome shotgun (WGS) entry which is preliminary data.</text>
</comment>
<evidence type="ECO:0000313" key="2">
    <source>
        <dbReference type="EMBL" id="ROO24306.1"/>
    </source>
</evidence>
<sequence length="48" mass="4966">MASAITSPPITQPQGRSPPNTPRTTVTMRSAWGAGDALGWAVSDTPMP</sequence>
<gene>
    <name evidence="2" type="ORF">SAOR_15805</name>
</gene>
<keyword evidence="3" id="KW-1185">Reference proteome</keyword>